<name>A0A9N9CHE4_9GLOM</name>
<dbReference type="AlphaFoldDB" id="A0A9N9CHE4"/>
<dbReference type="EMBL" id="CAJVPS010004084">
    <property type="protein sequence ID" value="CAG8598974.1"/>
    <property type="molecule type" value="Genomic_DNA"/>
</dbReference>
<evidence type="ECO:0000313" key="4">
    <source>
        <dbReference type="Proteomes" id="UP000789508"/>
    </source>
</evidence>
<evidence type="ECO:0000256" key="1">
    <source>
        <dbReference type="ARBA" id="ARBA00022741"/>
    </source>
</evidence>
<dbReference type="Gene3D" id="3.30.420.40">
    <property type="match status" value="2"/>
</dbReference>
<reference evidence="3" key="1">
    <citation type="submission" date="2021-06" db="EMBL/GenBank/DDBJ databases">
        <authorList>
            <person name="Kallberg Y."/>
            <person name="Tangrot J."/>
            <person name="Rosling A."/>
        </authorList>
    </citation>
    <scope>NUCLEOTIDE SEQUENCE</scope>
    <source>
        <strain evidence="3">FL130A</strain>
    </source>
</reference>
<dbReference type="OrthoDB" id="2963168at2759"/>
<proteinExistence type="predicted"/>
<keyword evidence="1" id="KW-0547">Nucleotide-binding</keyword>
<dbReference type="PANTHER" id="PTHR14187:SF5">
    <property type="entry name" value="HEAT SHOCK 70 KDA PROTEIN 12A"/>
    <property type="match status" value="1"/>
</dbReference>
<keyword evidence="2" id="KW-0067">ATP-binding</keyword>
<evidence type="ECO:0000313" key="3">
    <source>
        <dbReference type="EMBL" id="CAG8598974.1"/>
    </source>
</evidence>
<dbReference type="InterPro" id="IPR013126">
    <property type="entry name" value="Hsp_70_fam"/>
</dbReference>
<sequence length="508" mass="58543">PGLLNYFKTPTVLQYDEDWNVLQWGQIALVEKPVRSPSTQRAESHPVELFKLHLSSLRSWEKPWLPEGLDHVKAITDYLTEMQKIIKEKMKTRWPALEFPRQFKLILTVPAEWHENTRNVLQKAAYNAGLLDNINSRNLNFITESEAAAIHCMSILKEHNLKPGANFVVVDCGGSTVDITIRQLLDNKLSEIIERSSDLCGSTFIDREFTRFLKTKLGYNAIEKLKKSHYKQMQYLIQKFFFSRVKCPFDGERVSFHTIELGVPCYCPAVLDYVDEERRKQMEEADWLIEITFDDVKGMFDPVVERIIDLIERQLEGSKRECDALFLVGGFSESPYLVKKIRQLFSETISVIAVPPCPIAAVVCGAVSYGLNTIQNRRLRYTYGIKILDEFKPGFDPKKRLTKDGRIYRFKPLIKRDTLIDVDVKVTHKFVMDQTEYIMNLFAASNDQTRYCDEEGVFLVATLRIETPNAHFSRPMELVLTFGTTEVKASVKNSPTGETITTCFKYVE</sequence>
<keyword evidence="4" id="KW-1185">Reference proteome</keyword>
<dbReference type="Proteomes" id="UP000789508">
    <property type="component" value="Unassembled WGS sequence"/>
</dbReference>
<evidence type="ECO:0000256" key="2">
    <source>
        <dbReference type="ARBA" id="ARBA00022840"/>
    </source>
</evidence>
<dbReference type="InterPro" id="IPR043129">
    <property type="entry name" value="ATPase_NBD"/>
</dbReference>
<gene>
    <name evidence="3" type="ORF">ALEPTO_LOCUS8054</name>
</gene>
<feature type="non-terminal residue" evidence="3">
    <location>
        <position position="508"/>
    </location>
</feature>
<dbReference type="Pfam" id="PF00012">
    <property type="entry name" value="HSP70"/>
    <property type="match status" value="1"/>
</dbReference>
<protein>
    <submittedName>
        <fullName evidence="3">10727_t:CDS:1</fullName>
    </submittedName>
</protein>
<dbReference type="SUPFAM" id="SSF53067">
    <property type="entry name" value="Actin-like ATPase domain"/>
    <property type="match status" value="2"/>
</dbReference>
<dbReference type="Gene3D" id="3.90.640.10">
    <property type="entry name" value="Actin, Chain A, domain 4"/>
    <property type="match status" value="1"/>
</dbReference>
<dbReference type="GO" id="GO:0005524">
    <property type="term" value="F:ATP binding"/>
    <property type="evidence" value="ECO:0007669"/>
    <property type="project" value="UniProtKB-KW"/>
</dbReference>
<dbReference type="GO" id="GO:0140662">
    <property type="term" value="F:ATP-dependent protein folding chaperone"/>
    <property type="evidence" value="ECO:0007669"/>
    <property type="project" value="InterPro"/>
</dbReference>
<accession>A0A9N9CHE4</accession>
<organism evidence="3 4">
    <name type="scientific">Ambispora leptoticha</name>
    <dbReference type="NCBI Taxonomy" id="144679"/>
    <lineage>
        <taxon>Eukaryota</taxon>
        <taxon>Fungi</taxon>
        <taxon>Fungi incertae sedis</taxon>
        <taxon>Mucoromycota</taxon>
        <taxon>Glomeromycotina</taxon>
        <taxon>Glomeromycetes</taxon>
        <taxon>Archaeosporales</taxon>
        <taxon>Ambisporaceae</taxon>
        <taxon>Ambispora</taxon>
    </lineage>
</organism>
<dbReference type="PANTHER" id="PTHR14187">
    <property type="entry name" value="ALPHA KINASE/ELONGATION FACTOR 2 KINASE"/>
    <property type="match status" value="1"/>
</dbReference>
<comment type="caution">
    <text evidence="3">The sequence shown here is derived from an EMBL/GenBank/DDBJ whole genome shotgun (WGS) entry which is preliminary data.</text>
</comment>